<keyword evidence="4 5" id="KW-0472">Membrane</keyword>
<comment type="similarity">
    <text evidence="5">Belongs to the UPF0182 family.</text>
</comment>
<feature type="transmembrane region" description="Helical" evidence="5">
    <location>
        <begin position="169"/>
        <end position="192"/>
    </location>
</feature>
<keyword evidence="3 5" id="KW-1133">Transmembrane helix</keyword>
<dbReference type="PANTHER" id="PTHR39344">
    <property type="entry name" value="UPF0182 PROTEIN SLL1060"/>
    <property type="match status" value="1"/>
</dbReference>
<dbReference type="NCBIfam" id="NF000825">
    <property type="entry name" value="PRK00068.1"/>
    <property type="match status" value="1"/>
</dbReference>
<feature type="transmembrane region" description="Helical" evidence="5">
    <location>
        <begin position="288"/>
        <end position="308"/>
    </location>
</feature>
<evidence type="ECO:0000256" key="6">
    <source>
        <dbReference type="SAM" id="MobiDB-lite"/>
    </source>
</evidence>
<evidence type="ECO:0000313" key="7">
    <source>
        <dbReference type="EMBL" id="MFC0565367.1"/>
    </source>
</evidence>
<dbReference type="RefSeq" id="WP_377339115.1">
    <property type="nucleotide sequence ID" value="NZ_JBHLUE010000011.1"/>
</dbReference>
<feature type="transmembrane region" description="Helical" evidence="5">
    <location>
        <begin position="261"/>
        <end position="281"/>
    </location>
</feature>
<feature type="transmembrane region" description="Helical" evidence="5">
    <location>
        <begin position="62"/>
        <end position="82"/>
    </location>
</feature>
<comment type="subcellular location">
    <subcellularLocation>
        <location evidence="5">Cell membrane</location>
        <topology evidence="5">Multi-pass membrane protein</topology>
    </subcellularLocation>
</comment>
<comment type="caution">
    <text evidence="7">The sequence shown here is derived from an EMBL/GenBank/DDBJ whole genome shotgun (WGS) entry which is preliminary data.</text>
</comment>
<feature type="compositionally biased region" description="Low complexity" evidence="6">
    <location>
        <begin position="967"/>
        <end position="987"/>
    </location>
</feature>
<accession>A0ABV6NX58</accession>
<comment type="caution">
    <text evidence="5">Lacks conserved residue(s) required for the propagation of feature annotation.</text>
</comment>
<reference evidence="7 8" key="1">
    <citation type="submission" date="2024-09" db="EMBL/GenBank/DDBJ databases">
        <authorList>
            <person name="Sun Q."/>
            <person name="Mori K."/>
        </authorList>
    </citation>
    <scope>NUCLEOTIDE SEQUENCE [LARGE SCALE GENOMIC DNA]</scope>
    <source>
        <strain evidence="7 8">TBRC 2205</strain>
    </source>
</reference>
<gene>
    <name evidence="7" type="ORF">ACFFHU_14630</name>
</gene>
<evidence type="ECO:0000256" key="3">
    <source>
        <dbReference type="ARBA" id="ARBA00022989"/>
    </source>
</evidence>
<dbReference type="Proteomes" id="UP001589894">
    <property type="component" value="Unassembled WGS sequence"/>
</dbReference>
<protein>
    <recommendedName>
        <fullName evidence="5">UPF0182 protein ACFFHU_14630</fullName>
    </recommendedName>
</protein>
<evidence type="ECO:0000256" key="5">
    <source>
        <dbReference type="HAMAP-Rule" id="MF_01600"/>
    </source>
</evidence>
<feature type="region of interest" description="Disordered" evidence="6">
    <location>
        <begin position="894"/>
        <end position="918"/>
    </location>
</feature>
<proteinExistence type="inferred from homology"/>
<feature type="region of interest" description="Disordered" evidence="6">
    <location>
        <begin position="958"/>
        <end position="995"/>
    </location>
</feature>
<evidence type="ECO:0000313" key="8">
    <source>
        <dbReference type="Proteomes" id="UP001589894"/>
    </source>
</evidence>
<dbReference type="Pfam" id="PF03699">
    <property type="entry name" value="UPF0182"/>
    <property type="match status" value="1"/>
</dbReference>
<sequence>MVMRSSPLPRMSRRGRATVAVLVGIFLLFVLLSWGVNAWTDWLWFDEVNFTQVFSGVLLTRLALFAAIGAATALLLGVNLWLAHRLRPLLRPHSPEQVALERYRALLSPRMLRWIIIVSLVVGFFAGLSAQGRWMQWMLFRNGGSFGVKDPEFGVDVGFYVFQLPFWRYLLGVGFTVVVLSVLGALAVHYLFGGVRLQGAGDRMSNAARAHLTSLVAAFVLLKAVAYVLDRRAMLLEYNESAKLYGAGYADINALLPAKEILAYISIVVAIAIIVFSNAMMRNLVWPGISLALLGISAVAIGGIYPWAVQTFEVKPSAKDKEAPYIQHSIDATRAAFGIDATKITPYAATNLTPPATLGTDSSVVSNIRLLDPQLVSETYTQLQQVRKFYDFGSKLDVDRYAVQGQTQDYVVGVREINYRELTDQQNNWINRHTVFTHGYGLVAAPANQVTCGGQPYFVAGSLGDNEKDQQSCSAPTDQIPAQQPRIYYGERMRDSDYAIVGQPNADKHVEFDRPTGDGGEQNYTYDGAGGVPIGSFGRRLLYAIKEQESNFLLSEAVNDSSRLLYVRNPRERVQKVAPFLTLDGDPYPAVINGRVQWIIDGYTTAATYPYSEQINLQQETADELTNKGTFQLARENVNYIRNSVKATVDAYDGTVRLYQFDDADPVLKAWNKAFGGHLLIPRAEIPPELAAHFRYPADLFKVQRNLLARFHVTTPGDFYSGQDFWQVPNVPDAPDLGQKQPPYYLFTKFPEQDAARFQLTSAVTPNGRQNLAALISGSYVDGQPRIEVLELPDQTRISGPVQVHQQMTNIGAIRQQLSTLTADGKADLQFGNLLSLPFGNGMLYVEPVYVKSNQQNASYPLLQKVLLSYGDGGSYVVLANSLTEGIQQLVGLGKQAPGGTPPAAGNPPPAAGGPPLNRELAAAADKVQGAINEVKAAQQSGDFERYGKALKNLQQAMDDFSSLTRTSTGGTPSATPTPTPSAAGSPAPSPTPNG</sequence>
<feature type="transmembrane region" description="Helical" evidence="5">
    <location>
        <begin position="212"/>
        <end position="229"/>
    </location>
</feature>
<evidence type="ECO:0000256" key="2">
    <source>
        <dbReference type="ARBA" id="ARBA00022692"/>
    </source>
</evidence>
<evidence type="ECO:0000256" key="1">
    <source>
        <dbReference type="ARBA" id="ARBA00022475"/>
    </source>
</evidence>
<dbReference type="PANTHER" id="PTHR39344:SF1">
    <property type="entry name" value="UPF0182 PROTEIN SLL1060"/>
    <property type="match status" value="1"/>
</dbReference>
<dbReference type="HAMAP" id="MF_01600">
    <property type="entry name" value="UPF0182"/>
    <property type="match status" value="1"/>
</dbReference>
<name>A0ABV6NX58_9ACTN</name>
<keyword evidence="8" id="KW-1185">Reference proteome</keyword>
<dbReference type="EMBL" id="JBHLUE010000011">
    <property type="protein sequence ID" value="MFC0565367.1"/>
    <property type="molecule type" value="Genomic_DNA"/>
</dbReference>
<dbReference type="InterPro" id="IPR005372">
    <property type="entry name" value="UPF0182"/>
</dbReference>
<keyword evidence="1 5" id="KW-1003">Cell membrane</keyword>
<organism evidence="7 8">
    <name type="scientific">Plantactinospora siamensis</name>
    <dbReference type="NCBI Taxonomy" id="555372"/>
    <lineage>
        <taxon>Bacteria</taxon>
        <taxon>Bacillati</taxon>
        <taxon>Actinomycetota</taxon>
        <taxon>Actinomycetes</taxon>
        <taxon>Micromonosporales</taxon>
        <taxon>Micromonosporaceae</taxon>
        <taxon>Plantactinospora</taxon>
    </lineage>
</organism>
<keyword evidence="2 5" id="KW-0812">Transmembrane</keyword>
<evidence type="ECO:0000256" key="4">
    <source>
        <dbReference type="ARBA" id="ARBA00023136"/>
    </source>
</evidence>
<feature type="transmembrane region" description="Helical" evidence="5">
    <location>
        <begin position="111"/>
        <end position="130"/>
    </location>
</feature>